<sequence length="140" mass="15372">MLKNINPLLTGSLLEVLADMGHGDDLVIVDANYPAQSSGVHVLDFPGITATDMAEAVLSLLPLDDFVDKPAAVMQAPNETPAIFKEFESVIEKAEGRKISVDPVERFAFYHRARDAFAIIRTGEKRLYGNIIFKKGVIRS</sequence>
<dbReference type="GO" id="GO:0042806">
    <property type="term" value="F:fucose binding"/>
    <property type="evidence" value="ECO:0007669"/>
    <property type="project" value="TreeGrafter"/>
</dbReference>
<dbReference type="Proteomes" id="UP000642265">
    <property type="component" value="Unassembled WGS sequence"/>
</dbReference>
<name>A0A011UQ77_BRUAN</name>
<dbReference type="Proteomes" id="UP000481876">
    <property type="component" value="Unassembled WGS sequence"/>
</dbReference>
<dbReference type="EMBL" id="WBWX01000001">
    <property type="protein sequence ID" value="KAB2803035.1"/>
    <property type="molecule type" value="Genomic_DNA"/>
</dbReference>
<dbReference type="Pfam" id="PF05025">
    <property type="entry name" value="RbsD_FucU"/>
    <property type="match status" value="1"/>
</dbReference>
<evidence type="ECO:0000256" key="1">
    <source>
        <dbReference type="ARBA" id="ARBA00000223"/>
    </source>
</evidence>
<dbReference type="OrthoDB" id="7947972at2"/>
<reference evidence="6" key="2">
    <citation type="submission" date="2020-09" db="EMBL/GenBank/DDBJ databases">
        <authorList>
            <person name="Dalcin Martins P."/>
        </authorList>
    </citation>
    <scope>NUCLEOTIDE SEQUENCE</scope>
    <source>
        <strain evidence="6">MAG47</strain>
    </source>
</reference>
<dbReference type="Gene3D" id="3.40.1650.10">
    <property type="entry name" value="RbsD-like domain"/>
    <property type="match status" value="1"/>
</dbReference>
<dbReference type="PANTHER" id="PTHR31690">
    <property type="entry name" value="FUCOSE MUTAROTASE"/>
    <property type="match status" value="1"/>
</dbReference>
<dbReference type="GO" id="GO:0062193">
    <property type="term" value="F:D-ribose pyranase activity"/>
    <property type="evidence" value="ECO:0007669"/>
    <property type="project" value="UniProtKB-EC"/>
</dbReference>
<evidence type="ECO:0000256" key="2">
    <source>
        <dbReference type="ARBA" id="ARBA00023235"/>
    </source>
</evidence>
<evidence type="ECO:0000313" key="7">
    <source>
        <dbReference type="Proteomes" id="UP000441102"/>
    </source>
</evidence>
<dbReference type="Proteomes" id="UP000441102">
    <property type="component" value="Unassembled WGS sequence"/>
</dbReference>
<reference evidence="7 8" key="1">
    <citation type="submission" date="2019-09" db="EMBL/GenBank/DDBJ databases">
        <title>Taxonomic organization of the family Brucellaceae based on a phylogenomic approach.</title>
        <authorList>
            <person name="Leclercq S."/>
            <person name="Cloeckaert A."/>
            <person name="Zygmunt M.S."/>
        </authorList>
    </citation>
    <scope>NUCLEOTIDE SEQUENCE [LARGE SCALE GENOMIC DNA]</scope>
    <source>
        <strain evidence="5 7">CCUG 34461</strain>
        <strain evidence="4 8">LMG 3313</strain>
    </source>
</reference>
<dbReference type="KEGG" id="oah:DR92_1328"/>
<dbReference type="EMBL" id="JACZKO010000026">
    <property type="protein sequence ID" value="MBE0561016.1"/>
    <property type="molecule type" value="Genomic_DNA"/>
</dbReference>
<dbReference type="GeneID" id="61317697"/>
<comment type="catalytic activity">
    <reaction evidence="1">
        <text>beta-D-ribopyranose = beta-D-ribofuranose</text>
        <dbReference type="Rhea" id="RHEA:25432"/>
        <dbReference type="ChEBI" id="CHEBI:27476"/>
        <dbReference type="ChEBI" id="CHEBI:47002"/>
        <dbReference type="EC" id="5.4.99.62"/>
    </reaction>
</comment>
<evidence type="ECO:0000313" key="8">
    <source>
        <dbReference type="Proteomes" id="UP000481876"/>
    </source>
</evidence>
<accession>A0A011UQ77</accession>
<evidence type="ECO:0000313" key="4">
    <source>
        <dbReference type="EMBL" id="KAB2772938.1"/>
    </source>
</evidence>
<dbReference type="InterPro" id="IPR050443">
    <property type="entry name" value="RbsD/FucU_mutarotase"/>
</dbReference>
<comment type="catalytic activity">
    <reaction evidence="3">
        <text>alpha-L-fucose = beta-L-fucose</text>
        <dbReference type="Rhea" id="RHEA:25580"/>
        <dbReference type="ChEBI" id="CHEBI:42548"/>
        <dbReference type="ChEBI" id="CHEBI:42589"/>
        <dbReference type="EC" id="5.1.3.29"/>
    </reaction>
</comment>
<protein>
    <submittedName>
        <fullName evidence="6">RbsD/FucU family protein</fullName>
    </submittedName>
    <submittedName>
        <fullName evidence="5">Ribose ABC transporter</fullName>
    </submittedName>
</protein>
<comment type="caution">
    <text evidence="5">The sequence shown here is derived from an EMBL/GenBank/DDBJ whole genome shotgun (WGS) entry which is preliminary data.</text>
</comment>
<dbReference type="RefSeq" id="WP_010659810.1">
    <property type="nucleotide sequence ID" value="NZ_CP008820.1"/>
</dbReference>
<keyword evidence="2" id="KW-0413">Isomerase</keyword>
<dbReference type="GO" id="GO:0036373">
    <property type="term" value="F:L-fucose mutarotase activity"/>
    <property type="evidence" value="ECO:0007669"/>
    <property type="project" value="UniProtKB-EC"/>
</dbReference>
<dbReference type="InterPro" id="IPR023750">
    <property type="entry name" value="RbsD-like_sf"/>
</dbReference>
<gene>
    <name evidence="4" type="ORF">F9L04_02165</name>
    <name evidence="5" type="ORF">F9L06_02385</name>
    <name evidence="6" type="ORF">IH622_09385</name>
</gene>
<proteinExistence type="predicted"/>
<evidence type="ECO:0000313" key="5">
    <source>
        <dbReference type="EMBL" id="KAB2803035.1"/>
    </source>
</evidence>
<dbReference type="AlphaFoldDB" id="A0A011UQ77"/>
<evidence type="ECO:0000313" key="6">
    <source>
        <dbReference type="EMBL" id="MBE0561016.1"/>
    </source>
</evidence>
<evidence type="ECO:0000256" key="3">
    <source>
        <dbReference type="ARBA" id="ARBA00036324"/>
    </source>
</evidence>
<dbReference type="EMBL" id="WBWS01000002">
    <property type="protein sequence ID" value="KAB2772938.1"/>
    <property type="molecule type" value="Genomic_DNA"/>
</dbReference>
<dbReference type="PANTHER" id="PTHR31690:SF4">
    <property type="entry name" value="FUCOSE MUTAROTASE"/>
    <property type="match status" value="1"/>
</dbReference>
<dbReference type="SUPFAM" id="SSF102546">
    <property type="entry name" value="RbsD-like"/>
    <property type="match status" value="1"/>
</dbReference>
<dbReference type="GO" id="GO:0006004">
    <property type="term" value="P:fucose metabolic process"/>
    <property type="evidence" value="ECO:0007669"/>
    <property type="project" value="TreeGrafter"/>
</dbReference>
<reference evidence="6" key="3">
    <citation type="submission" date="2020-10" db="EMBL/GenBank/DDBJ databases">
        <title>Enrichment of novel Verrucomicrobia, Bacteroidetes and Krumholzibacteria in an oxygen-limited, methane- and iron-fed bioreactor inoculated with Bothnian Sea sediments.</title>
        <authorList>
            <person name="Martins P.D."/>
            <person name="de Jong A."/>
            <person name="Lenstra W.K."/>
            <person name="van Helmond N.A.G.M."/>
            <person name="Slomp C.P."/>
            <person name="Jetten M.S.M."/>
            <person name="Welte C.U."/>
            <person name="Rasigraf O."/>
        </authorList>
    </citation>
    <scope>NUCLEOTIDE SEQUENCE</scope>
    <source>
        <strain evidence="6">MAG47</strain>
    </source>
</reference>
<organism evidence="5 7">
    <name type="scientific">Brucella anthropi</name>
    <name type="common">Ochrobactrum anthropi</name>
    <dbReference type="NCBI Taxonomy" id="529"/>
    <lineage>
        <taxon>Bacteria</taxon>
        <taxon>Pseudomonadati</taxon>
        <taxon>Pseudomonadota</taxon>
        <taxon>Alphaproteobacteria</taxon>
        <taxon>Hyphomicrobiales</taxon>
        <taxon>Brucellaceae</taxon>
        <taxon>Brucella/Ochrobactrum group</taxon>
        <taxon>Brucella</taxon>
    </lineage>
</organism>
<dbReference type="InterPro" id="IPR007721">
    <property type="entry name" value="RbsD_FucU"/>
</dbReference>